<gene>
    <name evidence="11" type="ORF">ACJMK2_016541</name>
</gene>
<sequence>MSHEQFNGPLPGPNGFPNPGGNMNGVSPVSSTSSPNSASYVVLTPPMSNARGNHDLSYLQTQSGQILMSQSLTDMSLEHALMKVEEVSRENQELRETLKENNEMMKRQFATLAQWKERVRECNAQNLKKFEEQKKSLLDLHRLNQEMKQQLSQMQDKQEEMKKLEVENITKSTEVEELKKRIDELTVLVQASHDDTFQPSETVFVSRSVEDPVKLEQLQEEKDSLLMRNLQLEAQVRLFREQNDQILQDLEKLQKLKEQIQTENSKLNEENNQLQKKLQSFLSDMQQKKYMSGNSGEGFVHYGNNTRQYDYSMVDVPDETKARKQTAAVQTSSARQDMEFLEMQTAAADRCESFSQTEVKNDNTFSVSDVTSELREKLKSERQLVSQLKSQIANQNTQLENFQAEMRQKSQMLDHYKQQLDRQVAQVLEENQQQKQEMMQQLDILQKELQQTKQFSQHTGDIQSLKLQVLTLINEVQESNAKLDATSKALEKKSAKVVELEQKLSQQGFMAQKERGEADMIIESLRTSLTSYEEAYKREQADHAGTKKFFTDLKCSFNTLVNDYKELLDTFDQSKAQQSQQNPQNVEEINRLAAQIIAAEEAIAYRDEQIKELKELNVKLQDELETTVPVLRAQADIWKQDFDAEREAREMQHTEKERILTDMKNLEIQNQQLIEEIEQLSKKSLAEMQQRHAHVGTSYQRQVQNQLQPQQHHQYPNQPTTRYSPQIPGHLVHSELTSPGVKTGQQSPTVSQPNSRVSAGSQEEGEPQMTCPKCGLPCPDLDTLQIHVLECLE</sequence>
<evidence type="ECO:0000313" key="12">
    <source>
        <dbReference type="Proteomes" id="UP001634394"/>
    </source>
</evidence>
<name>A0ABD3UTY7_SINWO</name>
<dbReference type="InterPro" id="IPR034735">
    <property type="entry name" value="NEMO_ZF"/>
</dbReference>
<feature type="compositionally biased region" description="Low complexity" evidence="9">
    <location>
        <begin position="699"/>
        <end position="718"/>
    </location>
</feature>
<evidence type="ECO:0000256" key="2">
    <source>
        <dbReference type="ARBA" id="ARBA00022490"/>
    </source>
</evidence>
<comment type="caution">
    <text evidence="11">The sequence shown here is derived from an EMBL/GenBank/DDBJ whole genome shotgun (WGS) entry which is preliminary data.</text>
</comment>
<keyword evidence="6 8" id="KW-0175">Coiled coil</keyword>
<dbReference type="PANTHER" id="PTHR31553">
    <property type="entry name" value="NF-KAPPA-B ESSENTIAL MODULATOR"/>
    <property type="match status" value="1"/>
</dbReference>
<keyword evidence="5" id="KW-0862">Zinc</keyword>
<organism evidence="11 12">
    <name type="scientific">Sinanodonta woodiana</name>
    <name type="common">Chinese pond mussel</name>
    <name type="synonym">Anodonta woodiana</name>
    <dbReference type="NCBI Taxonomy" id="1069815"/>
    <lineage>
        <taxon>Eukaryota</taxon>
        <taxon>Metazoa</taxon>
        <taxon>Spiralia</taxon>
        <taxon>Lophotrochozoa</taxon>
        <taxon>Mollusca</taxon>
        <taxon>Bivalvia</taxon>
        <taxon>Autobranchia</taxon>
        <taxon>Heteroconchia</taxon>
        <taxon>Palaeoheterodonta</taxon>
        <taxon>Unionida</taxon>
        <taxon>Unionoidea</taxon>
        <taxon>Unionidae</taxon>
        <taxon>Unioninae</taxon>
        <taxon>Sinanodonta</taxon>
    </lineage>
</organism>
<protein>
    <recommendedName>
        <fullName evidence="10">CCHC NOA-type domain-containing protein</fullName>
    </recommendedName>
</protein>
<feature type="region of interest" description="Disordered" evidence="9">
    <location>
        <begin position="688"/>
        <end position="770"/>
    </location>
</feature>
<reference evidence="11 12" key="1">
    <citation type="submission" date="2024-11" db="EMBL/GenBank/DDBJ databases">
        <title>Chromosome-level genome assembly of the freshwater bivalve Anodonta woodiana.</title>
        <authorList>
            <person name="Chen X."/>
        </authorList>
    </citation>
    <scope>NUCLEOTIDE SEQUENCE [LARGE SCALE GENOMIC DNA]</scope>
    <source>
        <strain evidence="11">MN2024</strain>
        <tissue evidence="11">Gills</tissue>
    </source>
</reference>
<dbReference type="Gene3D" id="1.20.5.990">
    <property type="entry name" value="Nemo cc2-lz domain - 1d5 darpin complex"/>
    <property type="match status" value="1"/>
</dbReference>
<keyword evidence="4 7" id="KW-0863">Zinc-finger</keyword>
<feature type="region of interest" description="Disordered" evidence="9">
    <location>
        <begin position="1"/>
        <end position="46"/>
    </location>
</feature>
<feature type="compositionally biased region" description="Polar residues" evidence="9">
    <location>
        <begin position="743"/>
        <end position="761"/>
    </location>
</feature>
<dbReference type="GO" id="GO:0005737">
    <property type="term" value="C:cytoplasm"/>
    <property type="evidence" value="ECO:0007669"/>
    <property type="project" value="UniProtKB-SubCell"/>
</dbReference>
<dbReference type="GO" id="GO:0008270">
    <property type="term" value="F:zinc ion binding"/>
    <property type="evidence" value="ECO:0007669"/>
    <property type="project" value="UniProtKB-KW"/>
</dbReference>
<accession>A0ABD3UTY7</accession>
<keyword evidence="3" id="KW-0479">Metal-binding</keyword>
<dbReference type="Gene3D" id="1.20.5.390">
    <property type="entry name" value="L1 transposable element, trimerization domain"/>
    <property type="match status" value="1"/>
</dbReference>
<dbReference type="InterPro" id="IPR032419">
    <property type="entry name" value="CC2-LZ_dom"/>
</dbReference>
<evidence type="ECO:0000256" key="9">
    <source>
        <dbReference type="SAM" id="MobiDB-lite"/>
    </source>
</evidence>
<evidence type="ECO:0000313" key="11">
    <source>
        <dbReference type="EMBL" id="KAL3852936.1"/>
    </source>
</evidence>
<evidence type="ECO:0000256" key="7">
    <source>
        <dbReference type="PROSITE-ProRule" id="PRU01142"/>
    </source>
</evidence>
<evidence type="ECO:0000259" key="10">
    <source>
        <dbReference type="PROSITE" id="PS51801"/>
    </source>
</evidence>
<keyword evidence="12" id="KW-1185">Reference proteome</keyword>
<keyword evidence="2" id="KW-0963">Cytoplasm</keyword>
<dbReference type="Pfam" id="PF16516">
    <property type="entry name" value="CC2-LZ"/>
    <property type="match status" value="1"/>
</dbReference>
<dbReference type="AlphaFoldDB" id="A0ABD3UTY7"/>
<feature type="coiled-coil region" evidence="8">
    <location>
        <begin position="137"/>
        <end position="284"/>
    </location>
</feature>
<dbReference type="PANTHER" id="PTHR31553:SF1">
    <property type="entry name" value="NF-KAPPA-B ESSENTIAL MODULATOR"/>
    <property type="match status" value="1"/>
</dbReference>
<evidence type="ECO:0000256" key="6">
    <source>
        <dbReference type="ARBA" id="ARBA00023054"/>
    </source>
</evidence>
<evidence type="ECO:0000256" key="5">
    <source>
        <dbReference type="ARBA" id="ARBA00022833"/>
    </source>
</evidence>
<proteinExistence type="predicted"/>
<feature type="coiled-coil region" evidence="8">
    <location>
        <begin position="371"/>
        <end position="542"/>
    </location>
</feature>
<dbReference type="EMBL" id="JBJQND010000015">
    <property type="protein sequence ID" value="KAL3852936.1"/>
    <property type="molecule type" value="Genomic_DNA"/>
</dbReference>
<evidence type="ECO:0000256" key="4">
    <source>
        <dbReference type="ARBA" id="ARBA00022771"/>
    </source>
</evidence>
<comment type="subcellular location">
    <subcellularLocation>
        <location evidence="1">Cytoplasm</location>
    </subcellularLocation>
</comment>
<evidence type="ECO:0000256" key="1">
    <source>
        <dbReference type="ARBA" id="ARBA00004496"/>
    </source>
</evidence>
<evidence type="ECO:0000256" key="3">
    <source>
        <dbReference type="ARBA" id="ARBA00022723"/>
    </source>
</evidence>
<dbReference type="Proteomes" id="UP001634394">
    <property type="component" value="Unassembled WGS sequence"/>
</dbReference>
<dbReference type="InterPro" id="IPR051301">
    <property type="entry name" value="Optineurin/NFkB_EssMod"/>
</dbReference>
<dbReference type="PROSITE" id="PS51801">
    <property type="entry name" value="ZF_CCHC_NOA"/>
    <property type="match status" value="1"/>
</dbReference>
<feature type="compositionally biased region" description="Low complexity" evidence="9">
    <location>
        <begin position="17"/>
        <end position="42"/>
    </location>
</feature>
<evidence type="ECO:0000256" key="8">
    <source>
        <dbReference type="SAM" id="Coils"/>
    </source>
</evidence>
<dbReference type="Pfam" id="PF18414">
    <property type="entry name" value="zf_C2H2_10"/>
    <property type="match status" value="1"/>
</dbReference>
<feature type="coiled-coil region" evidence="8">
    <location>
        <begin position="77"/>
        <end position="108"/>
    </location>
</feature>
<feature type="domain" description="CCHC NOA-type" evidence="10">
    <location>
        <begin position="763"/>
        <end position="793"/>
    </location>
</feature>